<dbReference type="AlphaFoldDB" id="A0A955L7U6"/>
<reference evidence="2" key="2">
    <citation type="journal article" date="2021" name="Microbiome">
        <title>Successional dynamics and alternative stable states in a saline activated sludge microbial community over 9 years.</title>
        <authorList>
            <person name="Wang Y."/>
            <person name="Ye J."/>
            <person name="Ju F."/>
            <person name="Liu L."/>
            <person name="Boyd J.A."/>
            <person name="Deng Y."/>
            <person name="Parks D.H."/>
            <person name="Jiang X."/>
            <person name="Yin X."/>
            <person name="Woodcroft B.J."/>
            <person name="Tyson G.W."/>
            <person name="Hugenholtz P."/>
            <person name="Polz M.F."/>
            <person name="Zhang T."/>
        </authorList>
    </citation>
    <scope>NUCLEOTIDE SEQUENCE</scope>
    <source>
        <strain evidence="2">HKST-UBA11</strain>
    </source>
</reference>
<reference evidence="2" key="1">
    <citation type="submission" date="2020-04" db="EMBL/GenBank/DDBJ databases">
        <authorList>
            <person name="Zhang T."/>
        </authorList>
    </citation>
    <scope>NUCLEOTIDE SEQUENCE</scope>
    <source>
        <strain evidence="2">HKST-UBA11</strain>
    </source>
</reference>
<feature type="transmembrane region" description="Helical" evidence="1">
    <location>
        <begin position="327"/>
        <end position="347"/>
    </location>
</feature>
<accession>A0A955L7U6</accession>
<protein>
    <recommendedName>
        <fullName evidence="4">Polymer-forming cytoskeletal protein</fullName>
    </recommendedName>
</protein>
<feature type="transmembrane region" description="Helical" evidence="1">
    <location>
        <begin position="353"/>
        <end position="373"/>
    </location>
</feature>
<evidence type="ECO:0000313" key="3">
    <source>
        <dbReference type="Proteomes" id="UP000754563"/>
    </source>
</evidence>
<sequence>MYAITVVIALIGVTSVFAQEIPLSAPIPDSVRIQGTDSTIEEQVEGDLFATAGYVEVLEGVKENVFFFGGTFIADGKLDESVFLMGNLAHIQGDIEDNVFAMVQDAQFDGEIGSDLYFMGNRLIIKDDVDGDLFVNAREVYIDKESRVRGDFHVNAQVVKIHPEAEIRGDIIVVNGTEYAEEVDLQEYRREDVPVTLTELPAANSGFSSIRPYLSSTGLLLLFAVLLGSAIAIAAIVKVFPVKSERVVQNMRFNGKNIFANIKIGVIATVLTTILLVVLSVSLVGLPLLFLVITLIFLVSTLAKLYFPYKLGREVVMRIQPKASGPFVNGLVGNLLFVLLVLILLSIPGIGMLLLILLSLLIFIWSVGAVIRVKVDDYKNAQR</sequence>
<feature type="transmembrane region" description="Helical" evidence="1">
    <location>
        <begin position="258"/>
        <end position="282"/>
    </location>
</feature>
<keyword evidence="1" id="KW-0812">Transmembrane</keyword>
<name>A0A955L7U6_9BACT</name>
<evidence type="ECO:0000313" key="2">
    <source>
        <dbReference type="EMBL" id="MCA9385610.1"/>
    </source>
</evidence>
<dbReference type="Proteomes" id="UP000754563">
    <property type="component" value="Unassembled WGS sequence"/>
</dbReference>
<gene>
    <name evidence="2" type="ORF">KC717_03100</name>
</gene>
<feature type="transmembrane region" description="Helical" evidence="1">
    <location>
        <begin position="213"/>
        <end position="237"/>
    </location>
</feature>
<comment type="caution">
    <text evidence="2">The sequence shown here is derived from an EMBL/GenBank/DDBJ whole genome shotgun (WGS) entry which is preliminary data.</text>
</comment>
<dbReference type="EMBL" id="JAGQLH010000031">
    <property type="protein sequence ID" value="MCA9385610.1"/>
    <property type="molecule type" value="Genomic_DNA"/>
</dbReference>
<evidence type="ECO:0000256" key="1">
    <source>
        <dbReference type="SAM" id="Phobius"/>
    </source>
</evidence>
<organism evidence="2 3">
    <name type="scientific">Candidatus Dojkabacteria bacterium</name>
    <dbReference type="NCBI Taxonomy" id="2099670"/>
    <lineage>
        <taxon>Bacteria</taxon>
        <taxon>Candidatus Dojkabacteria</taxon>
    </lineage>
</organism>
<keyword evidence="1" id="KW-0472">Membrane</keyword>
<proteinExistence type="predicted"/>
<keyword evidence="1" id="KW-1133">Transmembrane helix</keyword>
<evidence type="ECO:0008006" key="4">
    <source>
        <dbReference type="Google" id="ProtNLM"/>
    </source>
</evidence>
<feature type="transmembrane region" description="Helical" evidence="1">
    <location>
        <begin position="288"/>
        <end position="307"/>
    </location>
</feature>